<evidence type="ECO:0000313" key="3">
    <source>
        <dbReference type="Proteomes" id="UP000032142"/>
    </source>
</evidence>
<reference evidence="3" key="1">
    <citation type="submission" date="2014-09" db="EMBL/GenBank/DDBJ databases">
        <authorList>
            <person name="Mudge J."/>
            <person name="Ramaraj T."/>
            <person name="Lindquist I.E."/>
            <person name="Bharti A.K."/>
            <person name="Sundararajan A."/>
            <person name="Cameron C.T."/>
            <person name="Woodward J.E."/>
            <person name="May G.D."/>
            <person name="Brubaker C."/>
            <person name="Broadhvest J."/>
            <person name="Wilkins T.A."/>
        </authorList>
    </citation>
    <scope>NUCLEOTIDE SEQUENCE</scope>
    <source>
        <strain evidence="3">cv. AKA8401</strain>
    </source>
</reference>
<evidence type="ECO:0000313" key="2">
    <source>
        <dbReference type="EMBL" id="KHG23582.1"/>
    </source>
</evidence>
<proteinExistence type="predicted"/>
<accession>A0A0B0PF73</accession>
<keyword evidence="3" id="KW-1185">Reference proteome</keyword>
<evidence type="ECO:0000256" key="1">
    <source>
        <dbReference type="SAM" id="MobiDB-lite"/>
    </source>
</evidence>
<sequence length="39" mass="4310">MLGLPVQAKSLTMTYTPMSSDLNYQSKLNSDPNQITHPS</sequence>
<gene>
    <name evidence="2" type="ORF">F383_29848</name>
</gene>
<organism evidence="2 3">
    <name type="scientific">Gossypium arboreum</name>
    <name type="common">Tree cotton</name>
    <name type="synonym">Gossypium nanking</name>
    <dbReference type="NCBI Taxonomy" id="29729"/>
    <lineage>
        <taxon>Eukaryota</taxon>
        <taxon>Viridiplantae</taxon>
        <taxon>Streptophyta</taxon>
        <taxon>Embryophyta</taxon>
        <taxon>Tracheophyta</taxon>
        <taxon>Spermatophyta</taxon>
        <taxon>Magnoliopsida</taxon>
        <taxon>eudicotyledons</taxon>
        <taxon>Gunneridae</taxon>
        <taxon>Pentapetalae</taxon>
        <taxon>rosids</taxon>
        <taxon>malvids</taxon>
        <taxon>Malvales</taxon>
        <taxon>Malvaceae</taxon>
        <taxon>Malvoideae</taxon>
        <taxon>Gossypium</taxon>
    </lineage>
</organism>
<name>A0A0B0PF73_GOSAR</name>
<protein>
    <submittedName>
        <fullName evidence="2">Uncharacterized protein</fullName>
    </submittedName>
</protein>
<dbReference type="Proteomes" id="UP000032142">
    <property type="component" value="Unassembled WGS sequence"/>
</dbReference>
<feature type="region of interest" description="Disordered" evidence="1">
    <location>
        <begin position="20"/>
        <end position="39"/>
    </location>
</feature>
<dbReference type="AlphaFoldDB" id="A0A0B0PF73"/>
<dbReference type="EMBL" id="KN425587">
    <property type="protein sequence ID" value="KHG23582.1"/>
    <property type="molecule type" value="Genomic_DNA"/>
</dbReference>